<feature type="domain" description="J" evidence="2">
    <location>
        <begin position="187"/>
        <end position="253"/>
    </location>
</feature>
<name>A0A839SY89_AZOMA</name>
<evidence type="ECO:0000313" key="4">
    <source>
        <dbReference type="Proteomes" id="UP000549250"/>
    </source>
</evidence>
<dbReference type="PROSITE" id="PS50076">
    <property type="entry name" value="DNAJ_2"/>
    <property type="match status" value="1"/>
</dbReference>
<comment type="caution">
    <text evidence="3">The sequence shown here is derived from an EMBL/GenBank/DDBJ whole genome shotgun (WGS) entry which is preliminary data.</text>
</comment>
<dbReference type="CDD" id="cd06257">
    <property type="entry name" value="DnaJ"/>
    <property type="match status" value="1"/>
</dbReference>
<dbReference type="SUPFAM" id="SSF158682">
    <property type="entry name" value="TerB-like"/>
    <property type="match status" value="1"/>
</dbReference>
<reference evidence="3 4" key="1">
    <citation type="submission" date="2020-08" db="EMBL/GenBank/DDBJ databases">
        <title>Genomic Encyclopedia of Type Strains, Phase III (KMG-III): the genomes of soil and plant-associated and newly described type strains.</title>
        <authorList>
            <person name="Whitman W."/>
        </authorList>
    </citation>
    <scope>NUCLEOTIDE SEQUENCE [LARGE SCALE GENOMIC DNA]</scope>
    <source>
        <strain evidence="3 4">CECT 4462</strain>
    </source>
</reference>
<evidence type="ECO:0000259" key="2">
    <source>
        <dbReference type="PROSITE" id="PS50076"/>
    </source>
</evidence>
<gene>
    <name evidence="3" type="ORF">FHR87_000442</name>
</gene>
<keyword evidence="1" id="KW-0143">Chaperone</keyword>
<dbReference type="SUPFAM" id="SSF46565">
    <property type="entry name" value="Chaperone J-domain"/>
    <property type="match status" value="1"/>
</dbReference>
<dbReference type="AlphaFoldDB" id="A0A839SY89"/>
<evidence type="ECO:0000256" key="1">
    <source>
        <dbReference type="ARBA" id="ARBA00023186"/>
    </source>
</evidence>
<dbReference type="PRINTS" id="PR00625">
    <property type="entry name" value="JDOMAIN"/>
</dbReference>
<dbReference type="Gene3D" id="1.10.3680.10">
    <property type="entry name" value="TerB-like"/>
    <property type="match status" value="1"/>
</dbReference>
<accession>A0A839SY89</accession>
<sequence>MFWPVTLLGALTGWLLAGIPGALLGALLGQVVDRRMQLDSWSAWHRFSYRQPELQGDELLFVLLGCLAKVGGRVHEAHIRTARAEMQRRQLGKTQQLLAIKAFNRGKSGKDSLRESLERLQSNPQEAKTLLQACWRMARAVEQSDTRERERILLWGKWLGWAPEAVVALDVGRRQGFSSGRPSAYQDALRLLGVNTDSEPQAIKQAYRRLLSQHHPDKLAGLGASPARIREATERTGELHEAYLLVRQRRGFR</sequence>
<dbReference type="Gene3D" id="1.10.287.110">
    <property type="entry name" value="DnaJ domain"/>
    <property type="match status" value="1"/>
</dbReference>
<protein>
    <submittedName>
        <fullName evidence="3">DnaJ like chaperone protein</fullName>
    </submittedName>
</protein>
<keyword evidence="4" id="KW-1185">Reference proteome</keyword>
<dbReference type="Pfam" id="PF00226">
    <property type="entry name" value="DnaJ"/>
    <property type="match status" value="1"/>
</dbReference>
<organism evidence="3 4">
    <name type="scientific">Azomonas macrocytogenes</name>
    <name type="common">Azotobacter macrocytogenes</name>
    <dbReference type="NCBI Taxonomy" id="69962"/>
    <lineage>
        <taxon>Bacteria</taxon>
        <taxon>Pseudomonadati</taxon>
        <taxon>Pseudomonadota</taxon>
        <taxon>Gammaproteobacteria</taxon>
        <taxon>Pseudomonadales</taxon>
        <taxon>Pseudomonadaceae</taxon>
        <taxon>Azomonas</taxon>
    </lineage>
</organism>
<dbReference type="RefSeq" id="WP_183165039.1">
    <property type="nucleotide sequence ID" value="NZ_JACHXI010000001.1"/>
</dbReference>
<dbReference type="SMART" id="SM00271">
    <property type="entry name" value="DnaJ"/>
    <property type="match status" value="1"/>
</dbReference>
<dbReference type="InterPro" id="IPR001623">
    <property type="entry name" value="DnaJ_domain"/>
</dbReference>
<dbReference type="InterPro" id="IPR029024">
    <property type="entry name" value="TerB-like"/>
</dbReference>
<proteinExistence type="predicted"/>
<dbReference type="InterPro" id="IPR036869">
    <property type="entry name" value="J_dom_sf"/>
</dbReference>
<dbReference type="EMBL" id="JACHXI010000001">
    <property type="protein sequence ID" value="MBB3102082.1"/>
    <property type="molecule type" value="Genomic_DNA"/>
</dbReference>
<evidence type="ECO:0000313" key="3">
    <source>
        <dbReference type="EMBL" id="MBB3102082.1"/>
    </source>
</evidence>
<dbReference type="Proteomes" id="UP000549250">
    <property type="component" value="Unassembled WGS sequence"/>
</dbReference>